<dbReference type="InterPro" id="IPR006034">
    <property type="entry name" value="Asparaginase/glutaminase-like"/>
</dbReference>
<dbReference type="InterPro" id="IPR036770">
    <property type="entry name" value="Ankyrin_rpt-contain_sf"/>
</dbReference>
<comment type="similarity">
    <text evidence="5">In the N-terminal section; belongs to the asparaginase 1 family.</text>
</comment>
<feature type="active site" evidence="8">
    <location>
        <position position="687"/>
    </location>
</feature>
<feature type="domain" description="Asparaginase/glutaminase C-terminal" evidence="10">
    <location>
        <begin position="808"/>
        <end position="922"/>
    </location>
</feature>
<evidence type="ECO:0000259" key="9">
    <source>
        <dbReference type="Pfam" id="PF00710"/>
    </source>
</evidence>
<dbReference type="InterPro" id="IPR002110">
    <property type="entry name" value="Ankyrin_rpt"/>
</dbReference>
<dbReference type="GO" id="GO:0006528">
    <property type="term" value="P:asparagine metabolic process"/>
    <property type="evidence" value="ECO:0007669"/>
    <property type="project" value="UniProtKB-ARBA"/>
</dbReference>
<feature type="repeat" description="ANK" evidence="6">
    <location>
        <begin position="1036"/>
        <end position="1068"/>
    </location>
</feature>
<dbReference type="Pfam" id="PF17763">
    <property type="entry name" value="Asparaginase_C"/>
    <property type="match status" value="2"/>
</dbReference>
<dbReference type="InterPro" id="IPR036152">
    <property type="entry name" value="Asp/glu_Ase-like_sf"/>
</dbReference>
<gene>
    <name evidence="11" type="ORF">A3Q56_00901</name>
</gene>
<dbReference type="InterPro" id="IPR037152">
    <property type="entry name" value="L-asparaginase_N_sf"/>
</dbReference>
<dbReference type="Pfam" id="PF12796">
    <property type="entry name" value="Ank_2"/>
    <property type="match status" value="2"/>
</dbReference>
<evidence type="ECO:0000259" key="10">
    <source>
        <dbReference type="Pfam" id="PF17763"/>
    </source>
</evidence>
<proteinExistence type="inferred from homology"/>
<organism evidence="11 12">
    <name type="scientific">Intoshia linei</name>
    <dbReference type="NCBI Taxonomy" id="1819745"/>
    <lineage>
        <taxon>Eukaryota</taxon>
        <taxon>Metazoa</taxon>
        <taxon>Spiralia</taxon>
        <taxon>Lophotrochozoa</taxon>
        <taxon>Mesozoa</taxon>
        <taxon>Orthonectida</taxon>
        <taxon>Rhopaluridae</taxon>
        <taxon>Intoshia</taxon>
    </lineage>
</organism>
<evidence type="ECO:0000256" key="1">
    <source>
        <dbReference type="ARBA" id="ARBA00012920"/>
    </source>
</evidence>
<feature type="domain" description="Asparaginase/glutaminase C-terminal" evidence="10">
    <location>
        <begin position="255"/>
        <end position="369"/>
    </location>
</feature>
<keyword evidence="4 6" id="KW-0040">ANK repeat</keyword>
<feature type="active site" evidence="8">
    <location>
        <position position="134"/>
    </location>
</feature>
<keyword evidence="12" id="KW-1185">Reference proteome</keyword>
<feature type="repeat" description="ANK" evidence="6">
    <location>
        <begin position="1003"/>
        <end position="1035"/>
    </location>
</feature>
<feature type="domain" description="L-asparaginase N-terminal" evidence="9">
    <location>
        <begin position="635"/>
        <end position="789"/>
    </location>
</feature>
<protein>
    <recommendedName>
        <fullName evidence="1">asparaginase</fullName>
        <ecNumber evidence="1">3.5.1.1</ecNumber>
    </recommendedName>
</protein>
<dbReference type="Gene3D" id="1.25.40.20">
    <property type="entry name" value="Ankyrin repeat-containing domain"/>
    <property type="match status" value="3"/>
</dbReference>
<accession>A0A177BAK2</accession>
<dbReference type="PROSITE" id="PS51732">
    <property type="entry name" value="ASN_GLN_ASE_3"/>
    <property type="match status" value="2"/>
</dbReference>
<dbReference type="SUPFAM" id="SSF53774">
    <property type="entry name" value="Glutaminase/Asparaginase"/>
    <property type="match status" value="2"/>
</dbReference>
<dbReference type="EMBL" id="LWCA01000059">
    <property type="protein sequence ID" value="OAF71348.1"/>
    <property type="molecule type" value="Genomic_DNA"/>
</dbReference>
<dbReference type="Gene3D" id="3.40.50.40">
    <property type="match status" value="2"/>
</dbReference>
<feature type="domain" description="L-asparaginase N-terminal" evidence="9">
    <location>
        <begin position="26"/>
        <end position="236"/>
    </location>
</feature>
<evidence type="ECO:0000256" key="7">
    <source>
        <dbReference type="PROSITE-ProRule" id="PRU10099"/>
    </source>
</evidence>
<dbReference type="PROSITE" id="PS50297">
    <property type="entry name" value="ANK_REP_REGION"/>
    <property type="match status" value="4"/>
</dbReference>
<dbReference type="InterPro" id="IPR027473">
    <property type="entry name" value="L-asparaginase_C"/>
</dbReference>
<dbReference type="InterPro" id="IPR006033">
    <property type="entry name" value="AsnA_fam"/>
</dbReference>
<dbReference type="FunFam" id="3.40.50.40:FF:000001">
    <property type="entry name" value="L-asparaginase 1"/>
    <property type="match status" value="2"/>
</dbReference>
<feature type="active site" evidence="7">
    <location>
        <position position="34"/>
    </location>
</feature>
<dbReference type="FunFam" id="3.40.50.1170:FF:000003">
    <property type="entry name" value="60 kDa lysophospholipase"/>
    <property type="match status" value="2"/>
</dbReference>
<evidence type="ECO:0000256" key="8">
    <source>
        <dbReference type="PROSITE-ProRule" id="PRU10100"/>
    </source>
</evidence>
<dbReference type="EC" id="3.5.1.1" evidence="1"/>
<dbReference type="Pfam" id="PF00710">
    <property type="entry name" value="Asparaginase"/>
    <property type="match status" value="2"/>
</dbReference>
<dbReference type="OrthoDB" id="542841at2759"/>
<dbReference type="SUPFAM" id="SSF48403">
    <property type="entry name" value="Ankyrin repeat"/>
    <property type="match status" value="2"/>
</dbReference>
<evidence type="ECO:0000256" key="2">
    <source>
        <dbReference type="ARBA" id="ARBA00022737"/>
    </source>
</evidence>
<evidence type="ECO:0000256" key="5">
    <source>
        <dbReference type="ARBA" id="ARBA00061199"/>
    </source>
</evidence>
<dbReference type="Proteomes" id="UP000078046">
    <property type="component" value="Unassembled WGS sequence"/>
</dbReference>
<dbReference type="PROSITE" id="PS50088">
    <property type="entry name" value="ANK_REPEAT"/>
    <property type="match status" value="4"/>
</dbReference>
<dbReference type="InterPro" id="IPR027474">
    <property type="entry name" value="L-asparaginase_N"/>
</dbReference>
<dbReference type="GO" id="GO:0004067">
    <property type="term" value="F:asparaginase activity"/>
    <property type="evidence" value="ECO:0007669"/>
    <property type="project" value="UniProtKB-UniRule"/>
</dbReference>
<evidence type="ECO:0000256" key="4">
    <source>
        <dbReference type="ARBA" id="ARBA00023043"/>
    </source>
</evidence>
<dbReference type="SMART" id="SM00248">
    <property type="entry name" value="ANK"/>
    <property type="match status" value="6"/>
</dbReference>
<dbReference type="PROSITE" id="PS00144">
    <property type="entry name" value="ASN_GLN_ASE_1"/>
    <property type="match status" value="1"/>
</dbReference>
<dbReference type="SFLD" id="SFLDS00057">
    <property type="entry name" value="Glutaminase/Asparaginase"/>
    <property type="match status" value="1"/>
</dbReference>
<dbReference type="PANTHER" id="PTHR11707:SF28">
    <property type="entry name" value="60 KDA LYSOPHOSPHOLIPASE"/>
    <property type="match status" value="1"/>
</dbReference>
<evidence type="ECO:0000256" key="3">
    <source>
        <dbReference type="ARBA" id="ARBA00022801"/>
    </source>
</evidence>
<dbReference type="PRINTS" id="PR00139">
    <property type="entry name" value="ASNGLNASE"/>
</dbReference>
<dbReference type="InterPro" id="IPR041725">
    <property type="entry name" value="L-asparaginase_I"/>
</dbReference>
<reference evidence="11 12" key="1">
    <citation type="submission" date="2016-04" db="EMBL/GenBank/DDBJ databases">
        <title>The genome of Intoshia linei affirms orthonectids as highly simplified spiralians.</title>
        <authorList>
            <person name="Mikhailov K.V."/>
            <person name="Slusarev G.S."/>
            <person name="Nikitin M.A."/>
            <person name="Logacheva M.D."/>
            <person name="Penin A."/>
            <person name="Aleoshin V."/>
            <person name="Panchin Y.V."/>
        </authorList>
    </citation>
    <scope>NUCLEOTIDE SEQUENCE [LARGE SCALE GENOMIC DNA]</scope>
    <source>
        <strain evidence="11">Intl2013</strain>
        <tissue evidence="11">Whole animal</tissue>
    </source>
</reference>
<dbReference type="AlphaFoldDB" id="A0A177BAK2"/>
<evidence type="ECO:0000313" key="12">
    <source>
        <dbReference type="Proteomes" id="UP000078046"/>
    </source>
</evidence>
<keyword evidence="2" id="KW-0677">Repeat</keyword>
<dbReference type="PRINTS" id="PR01415">
    <property type="entry name" value="ANKYRIN"/>
</dbReference>
<comment type="caution">
    <text evidence="11">The sequence shown here is derived from an EMBL/GenBank/DDBJ whole genome shotgun (WGS) entry which is preliminary data.</text>
</comment>
<dbReference type="CDD" id="cd08963">
    <property type="entry name" value="L-asparaginase_I"/>
    <property type="match status" value="2"/>
</dbReference>
<dbReference type="PIRSF" id="PIRSF500176">
    <property type="entry name" value="L_ASNase"/>
    <property type="match status" value="1"/>
</dbReference>
<dbReference type="NCBIfam" id="TIGR00519">
    <property type="entry name" value="asnASE_I"/>
    <property type="match status" value="1"/>
</dbReference>
<dbReference type="InterPro" id="IPR027475">
    <property type="entry name" value="Asparaginase/glutaminase_AS2"/>
</dbReference>
<keyword evidence="3" id="KW-0378">Hydrolase</keyword>
<name>A0A177BAK2_9BILA</name>
<feature type="repeat" description="ANK" evidence="6">
    <location>
        <begin position="483"/>
        <end position="515"/>
    </location>
</feature>
<dbReference type="PIRSF" id="PIRSF001220">
    <property type="entry name" value="L-ASNase_gatD"/>
    <property type="match status" value="1"/>
</dbReference>
<dbReference type="PANTHER" id="PTHR11707">
    <property type="entry name" value="L-ASPARAGINASE"/>
    <property type="match status" value="1"/>
</dbReference>
<dbReference type="Gene3D" id="3.40.50.1170">
    <property type="entry name" value="L-asparaginase, N-terminal domain"/>
    <property type="match status" value="2"/>
</dbReference>
<dbReference type="InterPro" id="IPR040919">
    <property type="entry name" value="Asparaginase_C"/>
</dbReference>
<dbReference type="SMART" id="SM00870">
    <property type="entry name" value="Asparaginase"/>
    <property type="match status" value="2"/>
</dbReference>
<dbReference type="PROSITE" id="PS00917">
    <property type="entry name" value="ASN_GLN_ASE_2"/>
    <property type="match status" value="2"/>
</dbReference>
<evidence type="ECO:0000256" key="6">
    <source>
        <dbReference type="PROSITE-ProRule" id="PRU00023"/>
    </source>
</evidence>
<feature type="repeat" description="ANK" evidence="6">
    <location>
        <begin position="450"/>
        <end position="482"/>
    </location>
</feature>
<dbReference type="InterPro" id="IPR020827">
    <property type="entry name" value="Asparaginase/glutaminase_AS1"/>
</dbReference>
<evidence type="ECO:0000313" key="11">
    <source>
        <dbReference type="EMBL" id="OAF71348.1"/>
    </source>
</evidence>
<sequence>MNKKNHIADIGKLISLLTVNECFKSILVIYTGGTIGMKTKNGVYVPSKNVLKSELCNSTLFNDIEYINEHFPKLDEIPLVLPGKKDNFKIIYDVIEYNPLLDSANMCISNWVQIANDIKNYYKEFDGFVILHGTDTMAYTASALSFMLENLGKPVILTGSQVPIFELRSDGRDNFIDALVTAGYYYIPEVLIAFSNKILRGNRTTKYDSAGFNAFDSHNEVPLVTFGININVNWNQVLIAGVSEPFDIFCKMSENVGVIRLNPGIPDQIIETFCQPPIQGFVIQSYGSGNGPYENVKFIDILKKAINRGVLIVNISQCAKGSVSSAYETGKIFHDIGVVSGSDMTVETTLAKLSYVLGKNASYSDKCKLMESNLRGEMRCIKTTTDGALYDNSLIEQISEAMNLKTRAASNELCDAIMPYLVCSATRNNDISALNNILQHDGVINCSDYDGRTALHISASEGNVGITRFLLAKGAIVHAKDRFGFTPLDNAVQFIHLEIIKLLIKTGAYLNNPHLVGYNICQAISLGHYEKVNCYVTAGADINSTDYMDNTPLHTAAEMHACEGVKYIIEHYKGKLNLNLKNKRNETIKNILVNQLYVPCPNILKKELTNSTLFNDIEYINDNFPKLDQTPLILPGIKDNFKILYDVIEYYPLMDSASLAISNWVQLANDIKKYYKKFDGFVILHGTDTMSYTASALSFMLENLGKPVILTGSQVPIFELRSDGRDNFIDALVIAGYYNIPEVLIAFSNKIFRGNRTTKHDTSEFNAFDSHNEAPLVTLGININVNWNQILMARVSEPFDIFCKMSENVGVIRLNPGIPNQIIETFCQPPIQGFVIQSYGSGNGPYTNVTFIAILKKAISRGVLIVNLSQCAKGSVSTSYATGKIFKDIGVVSGSDMTVEATLAKLSYVLGKYLSYSDKCKLMATNMRGEMKCIKSTKDNALYNSSLIQQISLAMNFKTRSASNELCDVIMPYLVCFATRNNDICALNTILQPGGVINSSDYDGRTALHIAASEGNVSITRFLLSKGATVHVKDRFGYTPLDNAVQFIYPEIIKLLIATGAHLNCPHQVGYKICQGMALGHYEKVSCYILAGADINSTDFLDNTPLHIRKIEFRFKKQTRRNDKRYFNKEM</sequence>